<evidence type="ECO:0000313" key="2">
    <source>
        <dbReference type="Proteomes" id="UP000032142"/>
    </source>
</evidence>
<gene>
    <name evidence="1" type="ORF">F383_36656</name>
</gene>
<sequence length="23" mass="2676">MIEPPEEYMCIKDLARTGNPIRV</sequence>
<keyword evidence="2" id="KW-1185">Reference proteome</keyword>
<comment type="caution">
    <text evidence="1">The sequence shown here is derived from an EMBL/GenBank/DDBJ whole genome shotgun (WGS) entry which is preliminary data.</text>
</comment>
<dbReference type="EMBL" id="JRRC01010825">
    <property type="protein sequence ID" value="KHF97558.1"/>
    <property type="molecule type" value="Genomic_DNA"/>
</dbReference>
<organism evidence="1 2">
    <name type="scientific">Gossypium arboreum</name>
    <name type="common">Tree cotton</name>
    <name type="synonym">Gossypium nanking</name>
    <dbReference type="NCBI Taxonomy" id="29729"/>
    <lineage>
        <taxon>Eukaryota</taxon>
        <taxon>Viridiplantae</taxon>
        <taxon>Streptophyta</taxon>
        <taxon>Embryophyta</taxon>
        <taxon>Tracheophyta</taxon>
        <taxon>Spermatophyta</taxon>
        <taxon>Magnoliopsida</taxon>
        <taxon>eudicotyledons</taxon>
        <taxon>Gunneridae</taxon>
        <taxon>Pentapetalae</taxon>
        <taxon>rosids</taxon>
        <taxon>malvids</taxon>
        <taxon>Malvales</taxon>
        <taxon>Malvaceae</taxon>
        <taxon>Malvoideae</taxon>
        <taxon>Gossypium</taxon>
    </lineage>
</organism>
<accession>A0A0B0MDR5</accession>
<proteinExistence type="predicted"/>
<dbReference type="Proteomes" id="UP000032142">
    <property type="component" value="Unassembled WGS sequence"/>
</dbReference>
<name>A0A0B0MDR5_GOSAR</name>
<dbReference type="AlphaFoldDB" id="A0A0B0MDR5"/>
<evidence type="ECO:0000313" key="1">
    <source>
        <dbReference type="EMBL" id="KHF97558.1"/>
    </source>
</evidence>
<protein>
    <submittedName>
        <fullName evidence="1">Uncharacterized protein</fullName>
    </submittedName>
</protein>
<reference evidence="2" key="1">
    <citation type="submission" date="2014-09" db="EMBL/GenBank/DDBJ databases">
        <authorList>
            <person name="Mudge J."/>
            <person name="Ramaraj T."/>
            <person name="Lindquist I.E."/>
            <person name="Bharti A.K."/>
            <person name="Sundararajan A."/>
            <person name="Cameron C.T."/>
            <person name="Woodward J.E."/>
            <person name="May G.D."/>
            <person name="Brubaker C."/>
            <person name="Broadhvest J."/>
            <person name="Wilkins T.A."/>
        </authorList>
    </citation>
    <scope>NUCLEOTIDE SEQUENCE</scope>
    <source>
        <strain evidence="2">cv. AKA8401</strain>
    </source>
</reference>